<dbReference type="EMBL" id="LGCK01000006">
    <property type="protein sequence ID" value="KPL73378.1"/>
    <property type="molecule type" value="Genomic_DNA"/>
</dbReference>
<name>A0A0N8GLT3_9CHLR</name>
<accession>A0A0N8GLT3</accession>
<dbReference type="Proteomes" id="UP000050430">
    <property type="component" value="Unassembled WGS sequence"/>
</dbReference>
<evidence type="ECO:0000313" key="1">
    <source>
        <dbReference type="EMBL" id="KPL73378.1"/>
    </source>
</evidence>
<keyword evidence="2" id="KW-1185">Reference proteome</keyword>
<dbReference type="InterPro" id="IPR024265">
    <property type="entry name" value="DUF3788"/>
</dbReference>
<comment type="caution">
    <text evidence="1">The sequence shown here is derived from an EMBL/GenBank/DDBJ whole genome shotgun (WGS) entry which is preliminary data.</text>
</comment>
<gene>
    <name evidence="1" type="ORF">ADM99_03980</name>
</gene>
<dbReference type="Pfam" id="PF12663">
    <property type="entry name" value="DUF3788"/>
    <property type="match status" value="1"/>
</dbReference>
<dbReference type="STRING" id="229920.ADM99_03980"/>
<dbReference type="RefSeq" id="WP_062421798.1">
    <property type="nucleotide sequence ID" value="NZ_BBYA01000009.1"/>
</dbReference>
<reference evidence="1 2" key="1">
    <citation type="submission" date="2015-07" db="EMBL/GenBank/DDBJ databases">
        <title>Genome sequence of Leptolinea tardivitalis DSM 16556.</title>
        <authorList>
            <person name="Hemp J."/>
            <person name="Ward L.M."/>
            <person name="Pace L.A."/>
            <person name="Fischer W.W."/>
        </authorList>
    </citation>
    <scope>NUCLEOTIDE SEQUENCE [LARGE SCALE GENOMIC DNA]</scope>
    <source>
        <strain evidence="1 2">YMTK-2</strain>
    </source>
</reference>
<evidence type="ECO:0008006" key="3">
    <source>
        <dbReference type="Google" id="ProtNLM"/>
    </source>
</evidence>
<sequence>METVNDVELRDETIFPDDHVLSAMLGDSFSAYQELLKLFDDNQLNYGWRFYHDVNMWLCKVQKKEKTIVWMSAKQGYAQATIYFPEKHIDQIYTLNISEERKDLIRNTKNTGKSKPCIFEVRSADVLTDFNEVMQFKIRAK</sequence>
<organism evidence="1 2">
    <name type="scientific">Leptolinea tardivitalis</name>
    <dbReference type="NCBI Taxonomy" id="229920"/>
    <lineage>
        <taxon>Bacteria</taxon>
        <taxon>Bacillati</taxon>
        <taxon>Chloroflexota</taxon>
        <taxon>Anaerolineae</taxon>
        <taxon>Anaerolineales</taxon>
        <taxon>Anaerolineaceae</taxon>
        <taxon>Leptolinea</taxon>
    </lineage>
</organism>
<proteinExistence type="predicted"/>
<dbReference type="OrthoDB" id="1050063at2"/>
<dbReference type="AlphaFoldDB" id="A0A0N8GLT3"/>
<protein>
    <recommendedName>
        <fullName evidence="3">DUF3788 family protein</fullName>
    </recommendedName>
</protein>
<evidence type="ECO:0000313" key="2">
    <source>
        <dbReference type="Proteomes" id="UP000050430"/>
    </source>
</evidence>